<evidence type="ECO:0000256" key="10">
    <source>
        <dbReference type="ARBA" id="ARBA00023186"/>
    </source>
</evidence>
<feature type="binding site" evidence="14">
    <location>
        <position position="157"/>
    </location>
    <ligand>
        <name>Zn(2+)</name>
        <dbReference type="ChEBI" id="CHEBI:29105"/>
        <label>2</label>
    </ligand>
</feature>
<dbReference type="FunFam" id="2.60.260.20:FF:000004">
    <property type="entry name" value="Molecular chaperone DnaJ"/>
    <property type="match status" value="1"/>
</dbReference>
<evidence type="ECO:0000259" key="17">
    <source>
        <dbReference type="PROSITE" id="PS51188"/>
    </source>
</evidence>
<comment type="caution">
    <text evidence="14">Lacks conserved residue(s) required for the propagation of feature annotation.</text>
</comment>
<dbReference type="SUPFAM" id="SSF46565">
    <property type="entry name" value="Chaperone J-domain"/>
    <property type="match status" value="1"/>
</dbReference>
<keyword evidence="3 14" id="KW-0963">Cytoplasm</keyword>
<dbReference type="GO" id="GO:0008270">
    <property type="term" value="F:zinc ion binding"/>
    <property type="evidence" value="ECO:0007669"/>
    <property type="project" value="UniProtKB-UniRule"/>
</dbReference>
<dbReference type="FunFam" id="1.10.287.110:FF:000034">
    <property type="entry name" value="Chaperone protein DnaJ"/>
    <property type="match status" value="1"/>
</dbReference>
<feature type="zinc finger region" description="CR-type" evidence="15">
    <location>
        <begin position="124"/>
        <end position="202"/>
    </location>
</feature>
<comment type="domain">
    <text evidence="14">The J domain is necessary and sufficient to stimulate DnaK ATPase activity. Zinc center 1 plays an important role in the autonomous, DnaK-independent chaperone activity of DnaJ. Zinc center 2 is essential for interaction with DnaK and for DnaJ activity.</text>
</comment>
<feature type="domain" description="CR-type" evidence="17">
    <location>
        <begin position="124"/>
        <end position="202"/>
    </location>
</feature>
<evidence type="ECO:0000256" key="1">
    <source>
        <dbReference type="ARBA" id="ARBA00004496"/>
    </source>
</evidence>
<dbReference type="InterPro" id="IPR001623">
    <property type="entry name" value="DnaJ_domain"/>
</dbReference>
<dbReference type="SMART" id="SM00271">
    <property type="entry name" value="DnaJ"/>
    <property type="match status" value="1"/>
</dbReference>
<dbReference type="RefSeq" id="WP_180824436.1">
    <property type="nucleotide sequence ID" value="NZ_LR744089.1"/>
</dbReference>
<dbReference type="PANTHER" id="PTHR43096">
    <property type="entry name" value="DNAJ HOMOLOG 1, MITOCHONDRIAL-RELATED"/>
    <property type="match status" value="1"/>
</dbReference>
<comment type="cofactor">
    <cofactor evidence="14">
        <name>Zn(2+)</name>
        <dbReference type="ChEBI" id="CHEBI:29105"/>
    </cofactor>
    <text evidence="14">Binds 2 Zn(2+) ions per monomer.</text>
</comment>
<dbReference type="GO" id="GO:0009408">
    <property type="term" value="P:response to heat"/>
    <property type="evidence" value="ECO:0007669"/>
    <property type="project" value="InterPro"/>
</dbReference>
<sequence length="356" mass="40430">MSKRDYYEVLGINRNADQKEIKKAYRRLAQKYHPDRNPNDKQAEKNFREISEAYEILSVKEKRNTYDQFGHSGIDGSQVNTGFTDIFGDVFGDIFGTNKTSNTPQRGSDLRYNLNIKLEEAIYGTKINIKLKKLVKCNRCNGNRSEPGYKNKYCQSCKGLGQIRMHQGFFSIQQTCPNCNGNGELIEKYCMKCNGEGRINDKKKLSIKIPQGVDNGDRIRIIGEGECGINGGPYGDLYVQVSIKPHKFFTREGKNLYCEIPINFVDAALGGILEVPTLLGNKVKLKIPSETQTGKQFRIKGKGVKSIRSNYPGDLMCKVIIETPINLNKNQKELLRKFKTSISIDNKHIDNKNDYE</sequence>
<evidence type="ECO:0000256" key="7">
    <source>
        <dbReference type="ARBA" id="ARBA00022771"/>
    </source>
</evidence>
<gene>
    <name evidence="14 18" type="primary">dnaJ</name>
    <name evidence="18" type="ORF">PEMO_0002</name>
</gene>
<dbReference type="Gene3D" id="2.10.230.10">
    <property type="entry name" value="Heat shock protein DnaJ, cysteine-rich domain"/>
    <property type="match status" value="1"/>
</dbReference>
<evidence type="ECO:0000256" key="11">
    <source>
        <dbReference type="ARBA" id="ARBA00053423"/>
    </source>
</evidence>
<feature type="binding site" evidence="14">
    <location>
        <position position="140"/>
    </location>
    <ligand>
        <name>Zn(2+)</name>
        <dbReference type="ChEBI" id="CHEBI:29105"/>
        <label>1</label>
    </ligand>
</feature>
<comment type="similarity">
    <text evidence="12 14">Belongs to the DnaJ family.</text>
</comment>
<keyword evidence="6 14" id="KW-0677">Repeat</keyword>
<dbReference type="PANTHER" id="PTHR43096:SF48">
    <property type="entry name" value="CHAPERONE PROTEIN DNAJ"/>
    <property type="match status" value="1"/>
</dbReference>
<feature type="binding site" evidence="14">
    <location>
        <position position="190"/>
    </location>
    <ligand>
        <name>Zn(2+)</name>
        <dbReference type="ChEBI" id="CHEBI:29105"/>
        <label>1</label>
    </ligand>
</feature>
<feature type="binding site" evidence="14">
    <location>
        <position position="179"/>
    </location>
    <ligand>
        <name>Zn(2+)</name>
        <dbReference type="ChEBI" id="CHEBI:29105"/>
        <label>2</label>
    </ligand>
</feature>
<dbReference type="InterPro" id="IPR036410">
    <property type="entry name" value="HSP_DnaJ_Cys-rich_dom_sf"/>
</dbReference>
<feature type="binding site" evidence="14">
    <location>
        <position position="176"/>
    </location>
    <ligand>
        <name>Zn(2+)</name>
        <dbReference type="ChEBI" id="CHEBI:29105"/>
        <label>2</label>
    </ligand>
</feature>
<dbReference type="Gene3D" id="1.10.287.110">
    <property type="entry name" value="DnaJ domain"/>
    <property type="match status" value="1"/>
</dbReference>
<dbReference type="HAMAP" id="MF_01152">
    <property type="entry name" value="DnaJ"/>
    <property type="match status" value="1"/>
</dbReference>
<comment type="subunit">
    <text evidence="2 14">Homodimer.</text>
</comment>
<accession>A0A6S6RYT2</accession>
<keyword evidence="5 14" id="KW-0479">Metal-binding</keyword>
<dbReference type="GO" id="GO:0006260">
    <property type="term" value="P:DNA replication"/>
    <property type="evidence" value="ECO:0007669"/>
    <property type="project" value="UniProtKB-KW"/>
</dbReference>
<dbReference type="GO" id="GO:0031072">
    <property type="term" value="F:heat shock protein binding"/>
    <property type="evidence" value="ECO:0007669"/>
    <property type="project" value="InterPro"/>
</dbReference>
<comment type="function">
    <text evidence="11 14">Participates actively in the response to hyperosmotic and heat shock by preventing the aggregation of stress-denatured proteins and by disaggregating proteins, also in an autonomous, DnaK-independent fashion. Unfolded proteins bind initially to DnaJ; upon interaction with the DnaJ-bound protein, DnaK hydrolyzes its bound ATP, resulting in the formation of a stable complex. GrpE releases ADP from DnaK; ATP binding to DnaK triggers the release of the substrate protein, thus completing the reaction cycle. Several rounds of ATP-dependent interactions between DnaJ, DnaK and GrpE are required for fully efficient folding. Also involved, together with DnaK and GrpE, in the DNA replication of plasmids through activation of initiation proteins.</text>
</comment>
<evidence type="ECO:0000256" key="9">
    <source>
        <dbReference type="ARBA" id="ARBA00023016"/>
    </source>
</evidence>
<dbReference type="SUPFAM" id="SSF49493">
    <property type="entry name" value="HSP40/DnaJ peptide-binding domain"/>
    <property type="match status" value="2"/>
</dbReference>
<evidence type="ECO:0000256" key="3">
    <source>
        <dbReference type="ARBA" id="ARBA00022490"/>
    </source>
</evidence>
<keyword evidence="10 14" id="KW-0143">Chaperone</keyword>
<keyword evidence="8 14" id="KW-0862">Zinc</keyword>
<name>A0A6S6RYT2_9GAMM</name>
<organism evidence="18 19">
    <name type="scientific">Candidatus Portiera aleyrodidarum</name>
    <name type="common">primary endosymbiont of Bemisia tabaci</name>
    <dbReference type="NCBI Taxonomy" id="91844"/>
    <lineage>
        <taxon>Bacteria</taxon>
        <taxon>Pseudomonadati</taxon>
        <taxon>Pseudomonadota</taxon>
        <taxon>Gammaproteobacteria</taxon>
        <taxon>Candidatus Johnevansiales</taxon>
        <taxon>Candidatus Johnevansiaceae</taxon>
        <taxon>Candidatus Portiera</taxon>
    </lineage>
</organism>
<comment type="subcellular location">
    <subcellularLocation>
        <location evidence="1 14">Cytoplasm</location>
    </subcellularLocation>
</comment>
<dbReference type="GO" id="GO:0051082">
    <property type="term" value="F:unfolded protein binding"/>
    <property type="evidence" value="ECO:0007669"/>
    <property type="project" value="UniProtKB-UniRule"/>
</dbReference>
<keyword evidence="4 14" id="KW-0235">DNA replication</keyword>
<dbReference type="InterPro" id="IPR012724">
    <property type="entry name" value="DnaJ"/>
</dbReference>
<feature type="binding site" evidence="14">
    <location>
        <position position="193"/>
    </location>
    <ligand>
        <name>Zn(2+)</name>
        <dbReference type="ChEBI" id="CHEBI:29105"/>
        <label>1</label>
    </ligand>
</feature>
<dbReference type="CDD" id="cd10719">
    <property type="entry name" value="DnaJ_zf"/>
    <property type="match status" value="1"/>
</dbReference>
<dbReference type="Gene3D" id="2.60.260.20">
    <property type="entry name" value="Urease metallochaperone UreE, N-terminal domain"/>
    <property type="match status" value="2"/>
</dbReference>
<evidence type="ECO:0000256" key="2">
    <source>
        <dbReference type="ARBA" id="ARBA00011738"/>
    </source>
</evidence>
<evidence type="ECO:0000313" key="18">
    <source>
        <dbReference type="EMBL" id="CAA3704506.1"/>
    </source>
</evidence>
<dbReference type="CDD" id="cd10747">
    <property type="entry name" value="DnaJ_C"/>
    <property type="match status" value="1"/>
</dbReference>
<dbReference type="Proteomes" id="UP000510842">
    <property type="component" value="Chromosome"/>
</dbReference>
<evidence type="ECO:0000256" key="4">
    <source>
        <dbReference type="ARBA" id="ARBA00022705"/>
    </source>
</evidence>
<keyword evidence="7 14" id="KW-0863">Zinc-finger</keyword>
<evidence type="ECO:0000259" key="16">
    <source>
        <dbReference type="PROSITE" id="PS50076"/>
    </source>
</evidence>
<dbReference type="GO" id="GO:0005524">
    <property type="term" value="F:ATP binding"/>
    <property type="evidence" value="ECO:0007669"/>
    <property type="project" value="InterPro"/>
</dbReference>
<dbReference type="Pfam" id="PF01556">
    <property type="entry name" value="DnaJ_C"/>
    <property type="match status" value="1"/>
</dbReference>
<dbReference type="PRINTS" id="PR00625">
    <property type="entry name" value="JDOMAIN"/>
</dbReference>
<evidence type="ECO:0000256" key="13">
    <source>
        <dbReference type="ARBA" id="ARBA00067609"/>
    </source>
</evidence>
<dbReference type="PROSITE" id="PS51188">
    <property type="entry name" value="ZF_CR"/>
    <property type="match status" value="1"/>
</dbReference>
<dbReference type="FunFam" id="2.10.230.10:FF:000002">
    <property type="entry name" value="Molecular chaperone DnaJ"/>
    <property type="match status" value="1"/>
</dbReference>
<dbReference type="InterPro" id="IPR002939">
    <property type="entry name" value="DnaJ_C"/>
</dbReference>
<proteinExistence type="inferred from homology"/>
<feature type="binding site" evidence="14">
    <location>
        <position position="154"/>
    </location>
    <ligand>
        <name>Zn(2+)</name>
        <dbReference type="ChEBI" id="CHEBI:29105"/>
        <label>2</label>
    </ligand>
</feature>
<keyword evidence="9 14" id="KW-0346">Stress response</keyword>
<evidence type="ECO:0000256" key="15">
    <source>
        <dbReference type="PROSITE-ProRule" id="PRU00546"/>
    </source>
</evidence>
<keyword evidence="19" id="KW-1185">Reference proteome</keyword>
<dbReference type="CDD" id="cd06257">
    <property type="entry name" value="DnaJ"/>
    <property type="match status" value="1"/>
</dbReference>
<dbReference type="PROSITE" id="PS50076">
    <property type="entry name" value="DNAJ_2"/>
    <property type="match status" value="1"/>
</dbReference>
<dbReference type="InterPro" id="IPR001305">
    <property type="entry name" value="HSP_DnaJ_Cys-rich_dom"/>
</dbReference>
<dbReference type="Pfam" id="PF00226">
    <property type="entry name" value="DnaJ"/>
    <property type="match status" value="1"/>
</dbReference>
<dbReference type="Pfam" id="PF00684">
    <property type="entry name" value="DnaJ_CXXCXGXG"/>
    <property type="match status" value="1"/>
</dbReference>
<feature type="domain" description="J" evidence="16">
    <location>
        <begin position="5"/>
        <end position="70"/>
    </location>
</feature>
<dbReference type="GO" id="GO:0005737">
    <property type="term" value="C:cytoplasm"/>
    <property type="evidence" value="ECO:0007669"/>
    <property type="project" value="UniProtKB-SubCell"/>
</dbReference>
<evidence type="ECO:0000313" key="19">
    <source>
        <dbReference type="Proteomes" id="UP000510842"/>
    </source>
</evidence>
<evidence type="ECO:0000256" key="12">
    <source>
        <dbReference type="ARBA" id="ARBA00061004"/>
    </source>
</evidence>
<dbReference type="NCBIfam" id="TIGR02349">
    <property type="entry name" value="DnaJ_bact"/>
    <property type="match status" value="1"/>
</dbReference>
<evidence type="ECO:0000256" key="8">
    <source>
        <dbReference type="ARBA" id="ARBA00022833"/>
    </source>
</evidence>
<dbReference type="AlphaFoldDB" id="A0A6S6RYT2"/>
<evidence type="ECO:0000256" key="5">
    <source>
        <dbReference type="ARBA" id="ARBA00022723"/>
    </source>
</evidence>
<protein>
    <recommendedName>
        <fullName evidence="13 14">Chaperone protein DnaJ</fullName>
    </recommendedName>
</protein>
<reference evidence="18 19" key="1">
    <citation type="submission" date="2019-12" db="EMBL/GenBank/DDBJ databases">
        <authorList>
            <person name="Santos-Garcia D."/>
            <person name="Santos-Garcia D."/>
            <person name="Santos-Garcia D."/>
        </authorList>
    </citation>
    <scope>NUCLEOTIDE SEQUENCE [LARGE SCALE GENOMIC DNA]</scope>
    <source>
        <strain evidence="18">PeMo</strain>
    </source>
</reference>
<evidence type="ECO:0000256" key="14">
    <source>
        <dbReference type="HAMAP-Rule" id="MF_01152"/>
    </source>
</evidence>
<dbReference type="GO" id="GO:0042026">
    <property type="term" value="P:protein refolding"/>
    <property type="evidence" value="ECO:0007669"/>
    <property type="project" value="TreeGrafter"/>
</dbReference>
<dbReference type="InterPro" id="IPR008971">
    <property type="entry name" value="HSP40/DnaJ_pept-bd"/>
</dbReference>
<evidence type="ECO:0000256" key="6">
    <source>
        <dbReference type="ARBA" id="ARBA00022737"/>
    </source>
</evidence>
<dbReference type="InterPro" id="IPR036869">
    <property type="entry name" value="J_dom_sf"/>
</dbReference>
<dbReference type="SUPFAM" id="SSF57938">
    <property type="entry name" value="DnaJ/Hsp40 cysteine-rich domain"/>
    <property type="match status" value="1"/>
</dbReference>
<feature type="binding site" evidence="14">
    <location>
        <position position="137"/>
    </location>
    <ligand>
        <name>Zn(2+)</name>
        <dbReference type="ChEBI" id="CHEBI:29105"/>
        <label>1</label>
    </ligand>
</feature>
<dbReference type="EMBL" id="LR744089">
    <property type="protein sequence ID" value="CAA3704506.1"/>
    <property type="molecule type" value="Genomic_DNA"/>
</dbReference>
<dbReference type="NCBIfam" id="NF008035">
    <property type="entry name" value="PRK10767.1"/>
    <property type="match status" value="1"/>
</dbReference>